<dbReference type="Pfam" id="PF00332">
    <property type="entry name" value="Glyco_hydro_17"/>
    <property type="match status" value="1"/>
</dbReference>
<evidence type="ECO:0000256" key="5">
    <source>
        <dbReference type="ARBA" id="ARBA00022475"/>
    </source>
</evidence>
<dbReference type="FunFam" id="1.20.58.1040:FF:000001">
    <property type="entry name" value="Glucan endo-1,3-beta-glucosidase 4"/>
    <property type="match status" value="1"/>
</dbReference>
<evidence type="ECO:0000256" key="9">
    <source>
        <dbReference type="ARBA" id="ARBA00022821"/>
    </source>
</evidence>
<feature type="domain" description="X8" evidence="19">
    <location>
        <begin position="372"/>
        <end position="457"/>
    </location>
</feature>
<keyword evidence="8 16" id="KW-0378">Hydrolase</keyword>
<dbReference type="GO" id="GO:0005886">
    <property type="term" value="C:plasma membrane"/>
    <property type="evidence" value="ECO:0007669"/>
    <property type="project" value="UniProtKB-SubCell"/>
</dbReference>
<evidence type="ECO:0000256" key="4">
    <source>
        <dbReference type="ARBA" id="ARBA00012780"/>
    </source>
</evidence>
<feature type="signal peptide" evidence="18">
    <location>
        <begin position="1"/>
        <end position="23"/>
    </location>
</feature>
<evidence type="ECO:0000256" key="14">
    <source>
        <dbReference type="ARBA" id="ARBA00023295"/>
    </source>
</evidence>
<keyword evidence="11" id="KW-1015">Disulfide bond</keyword>
<evidence type="ECO:0000256" key="1">
    <source>
        <dbReference type="ARBA" id="ARBA00000382"/>
    </source>
</evidence>
<evidence type="ECO:0000256" key="12">
    <source>
        <dbReference type="ARBA" id="ARBA00023180"/>
    </source>
</evidence>
<evidence type="ECO:0000259" key="19">
    <source>
        <dbReference type="SMART" id="SM00768"/>
    </source>
</evidence>
<dbReference type="Gene3D" id="3.20.20.80">
    <property type="entry name" value="Glycosidases"/>
    <property type="match status" value="1"/>
</dbReference>
<keyword evidence="17" id="KW-1133">Transmembrane helix</keyword>
<dbReference type="EC" id="3.2.1.39" evidence="4"/>
<keyword evidence="14 16" id="KW-0326">Glycosidase</keyword>
<evidence type="ECO:0000256" key="7">
    <source>
        <dbReference type="ARBA" id="ARBA00022729"/>
    </source>
</evidence>
<protein>
    <recommendedName>
        <fullName evidence="4">glucan endo-1,3-beta-D-glucosidase</fullName>
        <ecNumber evidence="4">3.2.1.39</ecNumber>
    </recommendedName>
</protein>
<dbReference type="SMART" id="SM00768">
    <property type="entry name" value="X8"/>
    <property type="match status" value="1"/>
</dbReference>
<dbReference type="EMBL" id="CAMAPE010000029">
    <property type="protein sequence ID" value="CAH9092224.1"/>
    <property type="molecule type" value="Genomic_DNA"/>
</dbReference>
<evidence type="ECO:0000256" key="8">
    <source>
        <dbReference type="ARBA" id="ARBA00022801"/>
    </source>
</evidence>
<evidence type="ECO:0000256" key="16">
    <source>
        <dbReference type="RuleBase" id="RU004336"/>
    </source>
</evidence>
<dbReference type="GO" id="GO:0009506">
    <property type="term" value="C:plasmodesma"/>
    <property type="evidence" value="ECO:0007669"/>
    <property type="project" value="UniProtKB-ARBA"/>
</dbReference>
<keyword evidence="5" id="KW-1003">Cell membrane</keyword>
<dbReference type="PROSITE" id="PS00587">
    <property type="entry name" value="GLYCOSYL_HYDROL_F17"/>
    <property type="match status" value="1"/>
</dbReference>
<evidence type="ECO:0000313" key="21">
    <source>
        <dbReference type="Proteomes" id="UP001152484"/>
    </source>
</evidence>
<proteinExistence type="inferred from homology"/>
<keyword evidence="12" id="KW-0325">Glycoprotein</keyword>
<evidence type="ECO:0000256" key="11">
    <source>
        <dbReference type="ARBA" id="ARBA00023157"/>
    </source>
</evidence>
<keyword evidence="7 18" id="KW-0732">Signal</keyword>
<keyword evidence="9" id="KW-0611">Plant defense</keyword>
<dbReference type="PANTHER" id="PTHR32227">
    <property type="entry name" value="GLUCAN ENDO-1,3-BETA-GLUCOSIDASE BG1-RELATED-RELATED"/>
    <property type="match status" value="1"/>
</dbReference>
<feature type="chain" id="PRO_5040327277" description="glucan endo-1,3-beta-D-glucosidase" evidence="18">
    <location>
        <begin position="24"/>
        <end position="508"/>
    </location>
</feature>
<evidence type="ECO:0000256" key="2">
    <source>
        <dbReference type="ARBA" id="ARBA00004609"/>
    </source>
</evidence>
<keyword evidence="21" id="KW-1185">Reference proteome</keyword>
<evidence type="ECO:0000256" key="17">
    <source>
        <dbReference type="SAM" id="Phobius"/>
    </source>
</evidence>
<keyword evidence="17" id="KW-0812">Transmembrane</keyword>
<feature type="transmembrane region" description="Helical" evidence="17">
    <location>
        <begin position="490"/>
        <end position="507"/>
    </location>
</feature>
<evidence type="ECO:0000256" key="3">
    <source>
        <dbReference type="ARBA" id="ARBA00008773"/>
    </source>
</evidence>
<dbReference type="InterPro" id="IPR012946">
    <property type="entry name" value="X8"/>
</dbReference>
<evidence type="ECO:0000256" key="15">
    <source>
        <dbReference type="RuleBase" id="RU004335"/>
    </source>
</evidence>
<dbReference type="GO" id="GO:0005975">
    <property type="term" value="P:carbohydrate metabolic process"/>
    <property type="evidence" value="ECO:0007669"/>
    <property type="project" value="InterPro"/>
</dbReference>
<dbReference type="Proteomes" id="UP001152484">
    <property type="component" value="Unassembled WGS sequence"/>
</dbReference>
<keyword evidence="10 17" id="KW-0472">Membrane</keyword>
<dbReference type="GO" id="GO:0098552">
    <property type="term" value="C:side of membrane"/>
    <property type="evidence" value="ECO:0007669"/>
    <property type="project" value="UniProtKB-KW"/>
</dbReference>
<dbReference type="InterPro" id="IPR017853">
    <property type="entry name" value="GH"/>
</dbReference>
<dbReference type="Pfam" id="PF07983">
    <property type="entry name" value="X8"/>
    <property type="match status" value="1"/>
</dbReference>
<evidence type="ECO:0000256" key="13">
    <source>
        <dbReference type="ARBA" id="ARBA00023288"/>
    </source>
</evidence>
<dbReference type="FunFam" id="3.20.20.80:FF:000002">
    <property type="entry name" value="Glucan endo-1,3-beta-glucosidase 3"/>
    <property type="match status" value="1"/>
</dbReference>
<name>A0A9P1EBH6_CUSEU</name>
<keyword evidence="6" id="KW-0336">GPI-anchor</keyword>
<sequence>MGKSRNVLLPLLLLTLHISVLYATPSGHGEAEAFIGVNIGKDITNMPSPTQVVNLLKKQQIRHVRLFDADQAMLRALANTGISVIVTIPNELLIGIGASNQTAAQWVSHNILTLVPDTNITAIAVGSDVLTTLPNAASILVSAMTFIHSALVGANLDSQIKISTPLSSDVILNSFPPSQARFNGTWLGVMDPLLRFLNSTGSYLMLNVYPYYSFMRSNNSIPLDYALFRPLPANKEAIDSHTLLHYTNVFDAMIDAAYFAVEARNFSDIPVVVTESGWPSRGDPTEPDATLDNANTYNSNLISHVLNISGTPKHPRVGVSTYIYELYNEDRSPGATSEQHWGLFDRFGVPVYTLHLTGGNWGLFMNDTTNRTFCIAKPSAENGLIQAGLDWACGPGNVGCSVLDPGQPCYEPNTVRSHASYAFDAYYYSQGLNNSACDFKEAAIITTVDPSNGTCIYPGSVWRNGSSHVPSTNSTGSSSSCGLQYLRDDYSLIISLIVCFTIWSIVFL</sequence>
<comment type="subcellular location">
    <subcellularLocation>
        <location evidence="2">Cell membrane</location>
        <topology evidence="2">Lipid-anchor</topology>
        <topology evidence="2">GPI-anchor</topology>
    </subcellularLocation>
</comment>
<reference evidence="20" key="1">
    <citation type="submission" date="2022-07" db="EMBL/GenBank/DDBJ databases">
        <authorList>
            <person name="Macas J."/>
            <person name="Novak P."/>
            <person name="Neumann P."/>
        </authorList>
    </citation>
    <scope>NUCLEOTIDE SEQUENCE</scope>
</reference>
<comment type="catalytic activity">
    <reaction evidence="1">
        <text>Hydrolysis of (1-&gt;3)-beta-D-glucosidic linkages in (1-&gt;3)-beta-D-glucans.</text>
        <dbReference type="EC" id="3.2.1.39"/>
    </reaction>
</comment>
<organism evidence="20 21">
    <name type="scientific">Cuscuta europaea</name>
    <name type="common">European dodder</name>
    <dbReference type="NCBI Taxonomy" id="41803"/>
    <lineage>
        <taxon>Eukaryota</taxon>
        <taxon>Viridiplantae</taxon>
        <taxon>Streptophyta</taxon>
        <taxon>Embryophyta</taxon>
        <taxon>Tracheophyta</taxon>
        <taxon>Spermatophyta</taxon>
        <taxon>Magnoliopsida</taxon>
        <taxon>eudicotyledons</taxon>
        <taxon>Gunneridae</taxon>
        <taxon>Pentapetalae</taxon>
        <taxon>asterids</taxon>
        <taxon>lamiids</taxon>
        <taxon>Solanales</taxon>
        <taxon>Convolvulaceae</taxon>
        <taxon>Cuscuteae</taxon>
        <taxon>Cuscuta</taxon>
        <taxon>Cuscuta subgen. Cuscuta</taxon>
    </lineage>
</organism>
<evidence type="ECO:0000256" key="6">
    <source>
        <dbReference type="ARBA" id="ARBA00022622"/>
    </source>
</evidence>
<comment type="similarity">
    <text evidence="3 15">Belongs to the glycosyl hydrolase 17 family.</text>
</comment>
<dbReference type="SUPFAM" id="SSF51445">
    <property type="entry name" value="(Trans)glycosidases"/>
    <property type="match status" value="1"/>
</dbReference>
<accession>A0A9P1EBH6</accession>
<dbReference type="GO" id="GO:0006952">
    <property type="term" value="P:defense response"/>
    <property type="evidence" value="ECO:0007669"/>
    <property type="project" value="UniProtKB-KW"/>
</dbReference>
<evidence type="ECO:0000256" key="10">
    <source>
        <dbReference type="ARBA" id="ARBA00023136"/>
    </source>
</evidence>
<evidence type="ECO:0000313" key="20">
    <source>
        <dbReference type="EMBL" id="CAH9092224.1"/>
    </source>
</evidence>
<dbReference type="Gene3D" id="1.20.58.1040">
    <property type="match status" value="1"/>
</dbReference>
<dbReference type="InterPro" id="IPR044965">
    <property type="entry name" value="Glyco_hydro_17_plant"/>
</dbReference>
<keyword evidence="13" id="KW-0449">Lipoprotein</keyword>
<evidence type="ECO:0000256" key="18">
    <source>
        <dbReference type="SAM" id="SignalP"/>
    </source>
</evidence>
<dbReference type="OrthoDB" id="941679at2759"/>
<gene>
    <name evidence="20" type="ORF">CEURO_LOCUS11869</name>
</gene>
<dbReference type="InterPro" id="IPR000490">
    <property type="entry name" value="Glyco_hydro_17"/>
</dbReference>
<comment type="caution">
    <text evidence="20">The sequence shown here is derived from an EMBL/GenBank/DDBJ whole genome shotgun (WGS) entry which is preliminary data.</text>
</comment>
<dbReference type="AlphaFoldDB" id="A0A9P1EBH6"/>
<dbReference type="GO" id="GO:0042973">
    <property type="term" value="F:glucan endo-1,3-beta-D-glucosidase activity"/>
    <property type="evidence" value="ECO:0007669"/>
    <property type="project" value="UniProtKB-EC"/>
</dbReference>